<comment type="function">
    <text evidence="14">Catalyzes the dephosphorylation of undecaprenyl diphosphate (UPP). Confers resistance to bacitracin.</text>
</comment>
<evidence type="ECO:0000256" key="5">
    <source>
        <dbReference type="ARBA" id="ARBA00022475"/>
    </source>
</evidence>
<keyword evidence="14" id="KW-0961">Cell wall biogenesis/degradation</keyword>
<evidence type="ECO:0000256" key="14">
    <source>
        <dbReference type="HAMAP-Rule" id="MF_01006"/>
    </source>
</evidence>
<evidence type="ECO:0000256" key="13">
    <source>
        <dbReference type="ARBA" id="ARBA00047594"/>
    </source>
</evidence>
<dbReference type="Proteomes" id="UP000177941">
    <property type="component" value="Unassembled WGS sequence"/>
</dbReference>
<comment type="miscellaneous">
    <text evidence="14">Bacitracin is thought to be involved in the inhibition of peptidoglycan synthesis by sequestering undecaprenyl diphosphate, thereby reducing the pool of lipid carrier available.</text>
</comment>
<evidence type="ECO:0000256" key="2">
    <source>
        <dbReference type="ARBA" id="ARBA00010621"/>
    </source>
</evidence>
<keyword evidence="14" id="KW-0133">Cell shape</keyword>
<proteinExistence type="inferred from homology"/>
<evidence type="ECO:0000256" key="9">
    <source>
        <dbReference type="ARBA" id="ARBA00023136"/>
    </source>
</evidence>
<dbReference type="GO" id="GO:0050380">
    <property type="term" value="F:undecaprenyl-diphosphatase activity"/>
    <property type="evidence" value="ECO:0007669"/>
    <property type="project" value="UniProtKB-UniRule"/>
</dbReference>
<dbReference type="PANTHER" id="PTHR30622">
    <property type="entry name" value="UNDECAPRENYL-DIPHOSPHATASE"/>
    <property type="match status" value="1"/>
</dbReference>
<comment type="catalytic activity">
    <reaction evidence="13 14">
        <text>di-trans,octa-cis-undecaprenyl diphosphate + H2O = di-trans,octa-cis-undecaprenyl phosphate + phosphate + H(+)</text>
        <dbReference type="Rhea" id="RHEA:28094"/>
        <dbReference type="ChEBI" id="CHEBI:15377"/>
        <dbReference type="ChEBI" id="CHEBI:15378"/>
        <dbReference type="ChEBI" id="CHEBI:43474"/>
        <dbReference type="ChEBI" id="CHEBI:58405"/>
        <dbReference type="ChEBI" id="CHEBI:60392"/>
        <dbReference type="EC" id="3.6.1.27"/>
    </reaction>
</comment>
<name>A0A1G1X9U4_9BACT</name>
<keyword evidence="5 14" id="KW-1003">Cell membrane</keyword>
<evidence type="ECO:0000256" key="6">
    <source>
        <dbReference type="ARBA" id="ARBA00022692"/>
    </source>
</evidence>
<dbReference type="AlphaFoldDB" id="A0A1G1X9U4"/>
<evidence type="ECO:0000256" key="10">
    <source>
        <dbReference type="ARBA" id="ARBA00023251"/>
    </source>
</evidence>
<dbReference type="Pfam" id="PF02673">
    <property type="entry name" value="BacA"/>
    <property type="match status" value="1"/>
</dbReference>
<feature type="transmembrane region" description="Helical" evidence="14">
    <location>
        <begin position="240"/>
        <end position="257"/>
    </location>
</feature>
<evidence type="ECO:0000256" key="3">
    <source>
        <dbReference type="ARBA" id="ARBA00012374"/>
    </source>
</evidence>
<comment type="caution">
    <text evidence="15">The sequence shown here is derived from an EMBL/GenBank/DDBJ whole genome shotgun (WGS) entry which is preliminary data.</text>
</comment>
<feature type="transmembrane region" description="Helical" evidence="14">
    <location>
        <begin position="177"/>
        <end position="195"/>
    </location>
</feature>
<dbReference type="InterPro" id="IPR003824">
    <property type="entry name" value="UppP"/>
</dbReference>
<keyword evidence="9 14" id="KW-0472">Membrane</keyword>
<evidence type="ECO:0000256" key="12">
    <source>
        <dbReference type="ARBA" id="ARBA00032932"/>
    </source>
</evidence>
<feature type="transmembrane region" description="Helical" evidence="14">
    <location>
        <begin position="44"/>
        <end position="63"/>
    </location>
</feature>
<evidence type="ECO:0000256" key="4">
    <source>
        <dbReference type="ARBA" id="ARBA00021581"/>
    </source>
</evidence>
<keyword evidence="8 14" id="KW-1133">Transmembrane helix</keyword>
<feature type="transmembrane region" description="Helical" evidence="14">
    <location>
        <begin position="139"/>
        <end position="165"/>
    </location>
</feature>
<keyword evidence="6 14" id="KW-0812">Transmembrane</keyword>
<keyword evidence="14" id="KW-0573">Peptidoglycan synthesis</keyword>
<protein>
    <recommendedName>
        <fullName evidence="4 14">Undecaprenyl-diphosphatase</fullName>
        <ecNumber evidence="3 14">3.6.1.27</ecNumber>
    </recommendedName>
    <alternativeName>
        <fullName evidence="12 14">Bacitracin resistance protein</fullName>
    </alternativeName>
    <alternativeName>
        <fullName evidence="11 14">Undecaprenyl pyrophosphate phosphatase</fullName>
    </alternativeName>
</protein>
<feature type="transmembrane region" description="Helical" evidence="14">
    <location>
        <begin position="99"/>
        <end position="118"/>
    </location>
</feature>
<dbReference type="GO" id="GO:0046677">
    <property type="term" value="P:response to antibiotic"/>
    <property type="evidence" value="ECO:0007669"/>
    <property type="project" value="UniProtKB-UniRule"/>
</dbReference>
<evidence type="ECO:0000256" key="1">
    <source>
        <dbReference type="ARBA" id="ARBA00004651"/>
    </source>
</evidence>
<evidence type="ECO:0000256" key="7">
    <source>
        <dbReference type="ARBA" id="ARBA00022801"/>
    </source>
</evidence>
<dbReference type="GO" id="GO:0008360">
    <property type="term" value="P:regulation of cell shape"/>
    <property type="evidence" value="ECO:0007669"/>
    <property type="project" value="UniProtKB-KW"/>
</dbReference>
<evidence type="ECO:0000256" key="11">
    <source>
        <dbReference type="ARBA" id="ARBA00032707"/>
    </source>
</evidence>
<keyword evidence="10 14" id="KW-0046">Antibiotic resistance</keyword>
<dbReference type="GO" id="GO:0071555">
    <property type="term" value="P:cell wall organization"/>
    <property type="evidence" value="ECO:0007669"/>
    <property type="project" value="UniProtKB-KW"/>
</dbReference>
<dbReference type="GO" id="GO:0009252">
    <property type="term" value="P:peptidoglycan biosynthetic process"/>
    <property type="evidence" value="ECO:0007669"/>
    <property type="project" value="UniProtKB-KW"/>
</dbReference>
<feature type="transmembrane region" description="Helical" evidence="14">
    <location>
        <begin position="207"/>
        <end position="228"/>
    </location>
</feature>
<dbReference type="HAMAP" id="MF_01006">
    <property type="entry name" value="Undec_diphosphatase"/>
    <property type="match status" value="1"/>
</dbReference>
<dbReference type="PANTHER" id="PTHR30622:SF3">
    <property type="entry name" value="UNDECAPRENYL-DIPHOSPHATASE"/>
    <property type="match status" value="1"/>
</dbReference>
<dbReference type="EMBL" id="MHHS01000029">
    <property type="protein sequence ID" value="OGY36793.1"/>
    <property type="molecule type" value="Genomic_DNA"/>
</dbReference>
<accession>A0A1G1X9U4</accession>
<evidence type="ECO:0000313" key="16">
    <source>
        <dbReference type="Proteomes" id="UP000177941"/>
    </source>
</evidence>
<organism evidence="15 16">
    <name type="scientific">Candidatus Andersenbacteria bacterium RIFCSPHIGHO2_12_FULL_45_11b</name>
    <dbReference type="NCBI Taxonomy" id="1797282"/>
    <lineage>
        <taxon>Bacteria</taxon>
        <taxon>Candidatus Anderseniibacteriota</taxon>
    </lineage>
</organism>
<evidence type="ECO:0000313" key="15">
    <source>
        <dbReference type="EMBL" id="OGY36793.1"/>
    </source>
</evidence>
<reference evidence="15 16" key="1">
    <citation type="journal article" date="2016" name="Nat. Commun.">
        <title>Thousands of microbial genomes shed light on interconnected biogeochemical processes in an aquifer system.</title>
        <authorList>
            <person name="Anantharaman K."/>
            <person name="Brown C.T."/>
            <person name="Hug L.A."/>
            <person name="Sharon I."/>
            <person name="Castelle C.J."/>
            <person name="Probst A.J."/>
            <person name="Thomas B.C."/>
            <person name="Singh A."/>
            <person name="Wilkins M.J."/>
            <person name="Karaoz U."/>
            <person name="Brodie E.L."/>
            <person name="Williams K.H."/>
            <person name="Hubbard S.S."/>
            <person name="Banfield J.F."/>
        </authorList>
    </citation>
    <scope>NUCLEOTIDE SEQUENCE [LARGE SCALE GENOMIC DNA]</scope>
</reference>
<evidence type="ECO:0000256" key="8">
    <source>
        <dbReference type="ARBA" id="ARBA00022989"/>
    </source>
</evidence>
<comment type="subcellular location">
    <subcellularLocation>
        <location evidence="1 14">Cell membrane</location>
        <topology evidence="1 14">Multi-pass membrane protein</topology>
    </subcellularLocation>
</comment>
<dbReference type="EC" id="3.6.1.27" evidence="3 14"/>
<keyword evidence="7 14" id="KW-0378">Hydrolase</keyword>
<gene>
    <name evidence="14" type="primary">uppP</name>
    <name evidence="15" type="ORF">A3E36_03835</name>
</gene>
<comment type="similarity">
    <text evidence="2 14">Belongs to the UppP family.</text>
</comment>
<dbReference type="GO" id="GO:0005886">
    <property type="term" value="C:plasma membrane"/>
    <property type="evidence" value="ECO:0007669"/>
    <property type="project" value="UniProtKB-SubCell"/>
</dbReference>
<feature type="transmembrane region" description="Helical" evidence="14">
    <location>
        <begin position="75"/>
        <end position="93"/>
    </location>
</feature>
<sequence>MIALQAIVLGIVEGLTEFLPVSSTFHLIWAANILGLAQTEQQKVFAVVIQSGAILAVIFLYFRTLVNDSHLIKKIIISFLPTAIVGLVLYKLIKDVFFENYILQLTMFALVGIIFIVFEKTRQGHAYTRNSADLTYAEAIMIGLAQSLAVIPGVSRAGAVILALMLYNVKRDEAAKYSFLLAIPTIGSASLFDLYKSRHEILIQDNWLMLGIGFLVSFIVALIVIRWLTYYLQHHTMTMFGWYRIIATAGLLLFLAFH</sequence>